<proteinExistence type="predicted"/>
<dbReference type="PANTHER" id="PTHR21549:SF1">
    <property type="entry name" value="COILED-COIL DOMAIN-CONTAINING PROTEIN 148"/>
    <property type="match status" value="1"/>
</dbReference>
<dbReference type="InterPro" id="IPR039902">
    <property type="entry name" value="CCDC148/CCDC112"/>
</dbReference>
<feature type="coiled-coil region" evidence="2">
    <location>
        <begin position="397"/>
        <end position="472"/>
    </location>
</feature>
<evidence type="ECO:0000256" key="2">
    <source>
        <dbReference type="SAM" id="Coils"/>
    </source>
</evidence>
<evidence type="ECO:0000313" key="3">
    <source>
        <dbReference type="EMBL" id="KAF0726009.1"/>
    </source>
</evidence>
<sequence length="618" mass="70011">MTRDDAKKRESIVRKKLFRATAGLSLSEQSNVASAMAMNNNNVLETVQKMQSKSKKLSTKQSTQKFEWLRDNSHLRKLEEAAMKELDNALLKILNEAVRHTPAKRADSEPATSDSPSFTETVEGFVNTLQSNRLGWIHQVNADRDTRCSMRALVADKSKQDAEWKTHVKPQLESLMIDAIVGHHIVWEKLCADAATTMEQVASTTAALWSSLQNKSAAQDLPALIDSFGECPDPALKLDLLQQFQVLEIAMDDDLRRYQMDFERDHGLPSLAEAMSKTGGWSPDDHDRFLKVFKECEPKGIRNDAFITRVAGEMEKTIPEIRQHDQWFRTLRRWNQLKQDRTSEQTRRRESLIESAKAAISSAKEAADKEKLRSEEMTQRLADQELLHAKVARFRGKRSAQADVAAHQAEIAQLEAEAVIQAAERKRQKEHELKKKLLLTHKDWQQVEKLVKEQAEAERIAAEAEAQRQLDAINATRVAFRTEVYEQKCELQKQKAIQKVQEEAEKEKILEAIKQEAPYAEKIAQIEADPNRTRQATVAFKANVEAAQEGLGIHETGLFPSHGYDTDKLFKDARFKLGLALRDAGLASTEYAKKAMSTIALRNGGSYRHVAQPATQLW</sequence>
<dbReference type="PANTHER" id="PTHR21549">
    <property type="entry name" value="MUTATED IN BLADDER CANCER 1"/>
    <property type="match status" value="1"/>
</dbReference>
<keyword evidence="4" id="KW-1185">Reference proteome</keyword>
<comment type="caution">
    <text evidence="3">The sequence shown here is derived from an EMBL/GenBank/DDBJ whole genome shotgun (WGS) entry which is preliminary data.</text>
</comment>
<evidence type="ECO:0000256" key="1">
    <source>
        <dbReference type="ARBA" id="ARBA00023054"/>
    </source>
</evidence>
<gene>
    <name evidence="3" type="ORF">Ae201684_015673</name>
</gene>
<evidence type="ECO:0000313" key="4">
    <source>
        <dbReference type="Proteomes" id="UP000481153"/>
    </source>
</evidence>
<dbReference type="VEuPathDB" id="FungiDB:AeMF1_009518"/>
<name>A0A6G0WGD9_9STRA</name>
<dbReference type="AlphaFoldDB" id="A0A6G0WGD9"/>
<protein>
    <submittedName>
        <fullName evidence="3">Uncharacterized protein</fullName>
    </submittedName>
</protein>
<organism evidence="3 4">
    <name type="scientific">Aphanomyces euteiches</name>
    <dbReference type="NCBI Taxonomy" id="100861"/>
    <lineage>
        <taxon>Eukaryota</taxon>
        <taxon>Sar</taxon>
        <taxon>Stramenopiles</taxon>
        <taxon>Oomycota</taxon>
        <taxon>Saprolegniomycetes</taxon>
        <taxon>Saprolegniales</taxon>
        <taxon>Verrucalvaceae</taxon>
        <taxon>Aphanomyces</taxon>
    </lineage>
</organism>
<reference evidence="3 4" key="1">
    <citation type="submission" date="2019-07" db="EMBL/GenBank/DDBJ databases">
        <title>Genomics analysis of Aphanomyces spp. identifies a new class of oomycete effector associated with host adaptation.</title>
        <authorList>
            <person name="Gaulin E."/>
        </authorList>
    </citation>
    <scope>NUCLEOTIDE SEQUENCE [LARGE SCALE GENOMIC DNA]</scope>
    <source>
        <strain evidence="3 4">ATCC 201684</strain>
    </source>
</reference>
<accession>A0A6G0WGD9</accession>
<keyword evidence="1 2" id="KW-0175">Coiled coil</keyword>
<dbReference type="EMBL" id="VJMJ01000229">
    <property type="protein sequence ID" value="KAF0726009.1"/>
    <property type="molecule type" value="Genomic_DNA"/>
</dbReference>
<dbReference type="Proteomes" id="UP000481153">
    <property type="component" value="Unassembled WGS sequence"/>
</dbReference>